<keyword evidence="3 5" id="KW-0238">DNA-binding</keyword>
<organism evidence="7 8">
    <name type="scientific">Thermomonospora umbrina</name>
    <dbReference type="NCBI Taxonomy" id="111806"/>
    <lineage>
        <taxon>Bacteria</taxon>
        <taxon>Bacillati</taxon>
        <taxon>Actinomycetota</taxon>
        <taxon>Actinomycetes</taxon>
        <taxon>Streptosporangiales</taxon>
        <taxon>Thermomonosporaceae</taxon>
        <taxon>Thermomonospora</taxon>
    </lineage>
</organism>
<dbReference type="PANTHER" id="PTHR30055">
    <property type="entry name" value="HTH-TYPE TRANSCRIPTIONAL REGULATOR RUTR"/>
    <property type="match status" value="1"/>
</dbReference>
<evidence type="ECO:0000256" key="5">
    <source>
        <dbReference type="PROSITE-ProRule" id="PRU00335"/>
    </source>
</evidence>
<dbReference type="GO" id="GO:0000976">
    <property type="term" value="F:transcription cis-regulatory region binding"/>
    <property type="evidence" value="ECO:0007669"/>
    <property type="project" value="TreeGrafter"/>
</dbReference>
<dbReference type="PROSITE" id="PS01081">
    <property type="entry name" value="HTH_TETR_1"/>
    <property type="match status" value="1"/>
</dbReference>
<dbReference type="InterPro" id="IPR009057">
    <property type="entry name" value="Homeodomain-like_sf"/>
</dbReference>
<dbReference type="AlphaFoldDB" id="A0A3D9SMG9"/>
<proteinExistence type="predicted"/>
<protein>
    <submittedName>
        <fullName evidence="7">TetR family transcriptional regulator</fullName>
    </submittedName>
</protein>
<dbReference type="InterPro" id="IPR001647">
    <property type="entry name" value="HTH_TetR"/>
</dbReference>
<dbReference type="PRINTS" id="PR00455">
    <property type="entry name" value="HTHTETR"/>
</dbReference>
<dbReference type="InterPro" id="IPR023772">
    <property type="entry name" value="DNA-bd_HTH_TetR-type_CS"/>
</dbReference>
<evidence type="ECO:0000256" key="4">
    <source>
        <dbReference type="ARBA" id="ARBA00023163"/>
    </source>
</evidence>
<dbReference type="InterPro" id="IPR039538">
    <property type="entry name" value="BetI_C"/>
</dbReference>
<evidence type="ECO:0000313" key="7">
    <source>
        <dbReference type="EMBL" id="REE96927.1"/>
    </source>
</evidence>
<keyword evidence="8" id="KW-1185">Reference proteome</keyword>
<name>A0A3D9SMG9_9ACTN</name>
<dbReference type="SUPFAM" id="SSF46689">
    <property type="entry name" value="Homeodomain-like"/>
    <property type="match status" value="1"/>
</dbReference>
<dbReference type="InterPro" id="IPR050109">
    <property type="entry name" value="HTH-type_TetR-like_transc_reg"/>
</dbReference>
<evidence type="ECO:0000256" key="2">
    <source>
        <dbReference type="ARBA" id="ARBA00023015"/>
    </source>
</evidence>
<reference evidence="7 8" key="1">
    <citation type="submission" date="2018-08" db="EMBL/GenBank/DDBJ databases">
        <title>Sequencing the genomes of 1000 actinobacteria strains.</title>
        <authorList>
            <person name="Klenk H.-P."/>
        </authorList>
    </citation>
    <scope>NUCLEOTIDE SEQUENCE [LARGE SCALE GENOMIC DNA]</scope>
    <source>
        <strain evidence="7 8">DSM 43927</strain>
    </source>
</reference>
<evidence type="ECO:0000256" key="1">
    <source>
        <dbReference type="ARBA" id="ARBA00022491"/>
    </source>
</evidence>
<dbReference type="PANTHER" id="PTHR30055:SF226">
    <property type="entry name" value="HTH-TYPE TRANSCRIPTIONAL REGULATOR PKSA"/>
    <property type="match status" value="1"/>
</dbReference>
<dbReference type="EMBL" id="QTTT01000001">
    <property type="protein sequence ID" value="REE96927.1"/>
    <property type="molecule type" value="Genomic_DNA"/>
</dbReference>
<keyword evidence="2" id="KW-0805">Transcription regulation</keyword>
<dbReference type="InterPro" id="IPR036271">
    <property type="entry name" value="Tet_transcr_reg_TetR-rel_C_sf"/>
</dbReference>
<keyword evidence="1" id="KW-0678">Repressor</keyword>
<dbReference type="Pfam" id="PF13977">
    <property type="entry name" value="TetR_C_6"/>
    <property type="match status" value="1"/>
</dbReference>
<dbReference type="PROSITE" id="PS50977">
    <property type="entry name" value="HTH_TETR_2"/>
    <property type="match status" value="1"/>
</dbReference>
<dbReference type="OrthoDB" id="3426391at2"/>
<sequence length="213" mass="23427">MGSAVIHETARGAMRTVDPEKHRRRREQILGAAVGLFATKGLAKTTTAEICRAAGVSSGNLFHYFPSKQEIFYGIFELEQDEWDALLASAAVDPDPWAGLMRVVDRIAAEAFDPMMPGLIVEVLAQAHRDPRVADLVAESDRRLFRGVAALVERLQKEGSADPGLPVETAARWVVIITDGFHTRGYAEPDRDRDAEVAVAKEIIARTLRHTGR</sequence>
<dbReference type="SUPFAM" id="SSF48498">
    <property type="entry name" value="Tetracyclin repressor-like, C-terminal domain"/>
    <property type="match status" value="1"/>
</dbReference>
<dbReference type="Pfam" id="PF00440">
    <property type="entry name" value="TetR_N"/>
    <property type="match status" value="1"/>
</dbReference>
<dbReference type="Gene3D" id="1.10.357.10">
    <property type="entry name" value="Tetracycline Repressor, domain 2"/>
    <property type="match status" value="1"/>
</dbReference>
<accession>A0A3D9SMG9</accession>
<feature type="DNA-binding region" description="H-T-H motif" evidence="5">
    <location>
        <begin position="46"/>
        <end position="65"/>
    </location>
</feature>
<evidence type="ECO:0000256" key="3">
    <source>
        <dbReference type="ARBA" id="ARBA00023125"/>
    </source>
</evidence>
<dbReference type="Proteomes" id="UP000256661">
    <property type="component" value="Unassembled WGS sequence"/>
</dbReference>
<gene>
    <name evidence="7" type="ORF">DFJ69_2380</name>
</gene>
<feature type="domain" description="HTH tetR-type" evidence="6">
    <location>
        <begin position="23"/>
        <end position="83"/>
    </location>
</feature>
<evidence type="ECO:0000313" key="8">
    <source>
        <dbReference type="Proteomes" id="UP000256661"/>
    </source>
</evidence>
<evidence type="ECO:0000259" key="6">
    <source>
        <dbReference type="PROSITE" id="PS50977"/>
    </source>
</evidence>
<dbReference type="GO" id="GO:0003700">
    <property type="term" value="F:DNA-binding transcription factor activity"/>
    <property type="evidence" value="ECO:0007669"/>
    <property type="project" value="TreeGrafter"/>
</dbReference>
<keyword evidence="4" id="KW-0804">Transcription</keyword>
<comment type="caution">
    <text evidence="7">The sequence shown here is derived from an EMBL/GenBank/DDBJ whole genome shotgun (WGS) entry which is preliminary data.</text>
</comment>